<dbReference type="Proteomes" id="UP000287166">
    <property type="component" value="Unassembled WGS sequence"/>
</dbReference>
<organism evidence="3 4">
    <name type="scientific">Sparassis crispa</name>
    <dbReference type="NCBI Taxonomy" id="139825"/>
    <lineage>
        <taxon>Eukaryota</taxon>
        <taxon>Fungi</taxon>
        <taxon>Dikarya</taxon>
        <taxon>Basidiomycota</taxon>
        <taxon>Agaricomycotina</taxon>
        <taxon>Agaricomycetes</taxon>
        <taxon>Polyporales</taxon>
        <taxon>Sparassidaceae</taxon>
        <taxon>Sparassis</taxon>
    </lineage>
</organism>
<dbReference type="InParanoid" id="A0A401H327"/>
<feature type="compositionally biased region" description="Low complexity" evidence="1">
    <location>
        <begin position="1"/>
        <end position="10"/>
    </location>
</feature>
<dbReference type="Pfam" id="PF20415">
    <property type="entry name" value="DUF6699"/>
    <property type="match status" value="1"/>
</dbReference>
<dbReference type="RefSeq" id="XP_027619750.1">
    <property type="nucleotide sequence ID" value="XM_027763949.1"/>
</dbReference>
<evidence type="ECO:0000256" key="1">
    <source>
        <dbReference type="SAM" id="MobiDB-lite"/>
    </source>
</evidence>
<name>A0A401H327_9APHY</name>
<dbReference type="GeneID" id="38785754"/>
<proteinExistence type="predicted"/>
<evidence type="ECO:0000259" key="2">
    <source>
        <dbReference type="Pfam" id="PF20415"/>
    </source>
</evidence>
<evidence type="ECO:0000313" key="4">
    <source>
        <dbReference type="Proteomes" id="UP000287166"/>
    </source>
</evidence>
<dbReference type="EMBL" id="BFAD01000014">
    <property type="protein sequence ID" value="GBE88837.1"/>
    <property type="molecule type" value="Genomic_DNA"/>
</dbReference>
<feature type="region of interest" description="Disordered" evidence="1">
    <location>
        <begin position="1"/>
        <end position="20"/>
    </location>
</feature>
<reference evidence="3 4" key="1">
    <citation type="journal article" date="2018" name="Sci. Rep.">
        <title>Genome sequence of the cauliflower mushroom Sparassis crispa (Hanabiratake) and its association with beneficial usage.</title>
        <authorList>
            <person name="Kiyama R."/>
            <person name="Furutani Y."/>
            <person name="Kawaguchi K."/>
            <person name="Nakanishi T."/>
        </authorList>
    </citation>
    <scope>NUCLEOTIDE SEQUENCE [LARGE SCALE GENOMIC DNA]</scope>
</reference>
<comment type="caution">
    <text evidence="3">The sequence shown here is derived from an EMBL/GenBank/DDBJ whole genome shotgun (WGS) entry which is preliminary data.</text>
</comment>
<dbReference type="AlphaFoldDB" id="A0A401H327"/>
<evidence type="ECO:0000313" key="3">
    <source>
        <dbReference type="EMBL" id="GBE88837.1"/>
    </source>
</evidence>
<sequence length="200" mass="21315">MANVPNAPYRQPLPLPPTTYPPPSATFPGMAYPQMGAPPAAPAGYTVLNGLLTPPASPAGGIRVYDALHIGVIKVNLARSLSRQLERFANMLSHPAVSPPVPSMVVDVLEWGLLHVTVVGAHGGRAFVTVHDVLSQVAGALQEPADEAYVGRFSPDARRYARSNPQLRRVDMLGPCTMTGGLEIGFDSKGSVRYLLRLTQ</sequence>
<dbReference type="InterPro" id="IPR046522">
    <property type="entry name" value="DUF6699"/>
</dbReference>
<accession>A0A401H327</accession>
<feature type="domain" description="DUF6699" evidence="2">
    <location>
        <begin position="86"/>
        <end position="183"/>
    </location>
</feature>
<gene>
    <name evidence="3" type="ORF">SCP_1402440</name>
</gene>
<keyword evidence="4" id="KW-1185">Reference proteome</keyword>
<protein>
    <recommendedName>
        <fullName evidence="2">DUF6699 domain-containing protein</fullName>
    </recommendedName>
</protein>
<feature type="compositionally biased region" description="Pro residues" evidence="1">
    <location>
        <begin position="11"/>
        <end position="20"/>
    </location>
</feature>